<evidence type="ECO:0000256" key="3">
    <source>
        <dbReference type="SAM" id="SignalP"/>
    </source>
</evidence>
<protein>
    <recommendedName>
        <fullName evidence="6">Oplophorus-luciferin 2-monooxygenase non-catalytic subunit</fullName>
    </recommendedName>
</protein>
<organism evidence="4 5">
    <name type="scientific">Meganyctiphanes norvegica</name>
    <name type="common">Northern krill</name>
    <name type="synonym">Thysanopoda norvegica</name>
    <dbReference type="NCBI Taxonomy" id="48144"/>
    <lineage>
        <taxon>Eukaryota</taxon>
        <taxon>Metazoa</taxon>
        <taxon>Ecdysozoa</taxon>
        <taxon>Arthropoda</taxon>
        <taxon>Crustacea</taxon>
        <taxon>Multicrustacea</taxon>
        <taxon>Malacostraca</taxon>
        <taxon>Eumalacostraca</taxon>
        <taxon>Eucarida</taxon>
        <taxon>Euphausiacea</taxon>
        <taxon>Euphausiidae</taxon>
        <taxon>Meganyctiphanes</taxon>
    </lineage>
</organism>
<evidence type="ECO:0008006" key="6">
    <source>
        <dbReference type="Google" id="ProtNLM"/>
    </source>
</evidence>
<dbReference type="InterPro" id="IPR001611">
    <property type="entry name" value="Leu-rich_rpt"/>
</dbReference>
<dbReference type="PANTHER" id="PTHR24366:SF96">
    <property type="entry name" value="LEUCINE RICH REPEAT CONTAINING 53"/>
    <property type="match status" value="1"/>
</dbReference>
<dbReference type="Pfam" id="PF13855">
    <property type="entry name" value="LRR_8"/>
    <property type="match status" value="1"/>
</dbReference>
<dbReference type="Gene3D" id="3.80.10.10">
    <property type="entry name" value="Ribonuclease Inhibitor"/>
    <property type="match status" value="1"/>
</dbReference>
<dbReference type="InterPro" id="IPR032675">
    <property type="entry name" value="LRR_dom_sf"/>
</dbReference>
<evidence type="ECO:0000256" key="2">
    <source>
        <dbReference type="ARBA" id="ARBA00022737"/>
    </source>
</evidence>
<accession>A0AAV2PGQ0</accession>
<name>A0AAV2PGQ0_MEGNR</name>
<proteinExistence type="predicted"/>
<dbReference type="SUPFAM" id="SSF52058">
    <property type="entry name" value="L domain-like"/>
    <property type="match status" value="1"/>
</dbReference>
<reference evidence="4 5" key="1">
    <citation type="submission" date="2024-05" db="EMBL/GenBank/DDBJ databases">
        <authorList>
            <person name="Wallberg A."/>
        </authorList>
    </citation>
    <scope>NUCLEOTIDE SEQUENCE [LARGE SCALE GENOMIC DNA]</scope>
</reference>
<sequence>LQAMKSHILMLLYIVVAGQKNYHADSISSDVYNKSNVHVMQDGHQDPISSVIYNQSKVHMMQDGHQDPISSVIYNQSKVHIMQDGHQDPISNVVYNQSKLHMMQDDHHQPEYYGYEPQCPEAEDIAPCFCNYTYDNTSMKLDCAAVESEEQLKQIFKADFPIKNFFSITFERNSKIKVLEAGVFNGISFKIFYFAWTNLEVVELQALDCCYETVTEIGLYENKITSFPFDELFQFSKLHYFDISRNNLTLIPADAFNGLKLKTLDIRNNNENIVGTFQDLPNLSYIRICENTMTTVPANFIKTGSSDLYWIDLYGNNIVSVEPGAFDIVNGLDIDMRHNSLSTLEEATWRPYLEAGGELEASNNPLICGCDLAWLYGEDRLLKHVSEYTTCADGQYLYDLDPSIFDPC</sequence>
<gene>
    <name evidence="4" type="ORF">MNOR_LOCUS53</name>
</gene>
<dbReference type="Proteomes" id="UP001497623">
    <property type="component" value="Unassembled WGS sequence"/>
</dbReference>
<evidence type="ECO:0000256" key="1">
    <source>
        <dbReference type="ARBA" id="ARBA00022614"/>
    </source>
</evidence>
<evidence type="ECO:0000313" key="5">
    <source>
        <dbReference type="Proteomes" id="UP001497623"/>
    </source>
</evidence>
<feature type="signal peptide" evidence="3">
    <location>
        <begin position="1"/>
        <end position="18"/>
    </location>
</feature>
<dbReference type="EMBL" id="CAXKWB010000010">
    <property type="protein sequence ID" value="CAL4058609.1"/>
    <property type="molecule type" value="Genomic_DNA"/>
</dbReference>
<comment type="caution">
    <text evidence="4">The sequence shown here is derived from an EMBL/GenBank/DDBJ whole genome shotgun (WGS) entry which is preliminary data.</text>
</comment>
<keyword evidence="5" id="KW-1185">Reference proteome</keyword>
<feature type="chain" id="PRO_5043696525" description="Oplophorus-luciferin 2-monooxygenase non-catalytic subunit" evidence="3">
    <location>
        <begin position="19"/>
        <end position="408"/>
    </location>
</feature>
<keyword evidence="2" id="KW-0677">Repeat</keyword>
<feature type="non-terminal residue" evidence="4">
    <location>
        <position position="1"/>
    </location>
</feature>
<keyword evidence="1" id="KW-0433">Leucine-rich repeat</keyword>
<keyword evidence="3" id="KW-0732">Signal</keyword>
<dbReference type="PANTHER" id="PTHR24366">
    <property type="entry name" value="IG(IMMUNOGLOBULIN) AND LRR(LEUCINE RICH REPEAT) DOMAINS"/>
    <property type="match status" value="1"/>
</dbReference>
<evidence type="ECO:0000313" key="4">
    <source>
        <dbReference type="EMBL" id="CAL4058609.1"/>
    </source>
</evidence>
<dbReference type="AlphaFoldDB" id="A0AAV2PGQ0"/>